<comment type="caution">
    <text evidence="2">The sequence shown here is derived from an EMBL/GenBank/DDBJ whole genome shotgun (WGS) entry which is preliminary data.</text>
</comment>
<organism evidence="2 3">
    <name type="scientific">Solirubrobacter ginsenosidimutans</name>
    <dbReference type="NCBI Taxonomy" id="490573"/>
    <lineage>
        <taxon>Bacteria</taxon>
        <taxon>Bacillati</taxon>
        <taxon>Actinomycetota</taxon>
        <taxon>Thermoleophilia</taxon>
        <taxon>Solirubrobacterales</taxon>
        <taxon>Solirubrobacteraceae</taxon>
        <taxon>Solirubrobacter</taxon>
    </lineage>
</organism>
<evidence type="ECO:0000256" key="1">
    <source>
        <dbReference type="SAM" id="Phobius"/>
    </source>
</evidence>
<name>A0A9X3MMH1_9ACTN</name>
<dbReference type="RefSeq" id="WP_270037841.1">
    <property type="nucleotide sequence ID" value="NZ_JAPDOD010000002.1"/>
</dbReference>
<protein>
    <submittedName>
        <fullName evidence="2">Uncharacterized protein</fullName>
    </submittedName>
</protein>
<dbReference type="AlphaFoldDB" id="A0A9X3MMH1"/>
<keyword evidence="1" id="KW-0472">Membrane</keyword>
<keyword evidence="1" id="KW-0812">Transmembrane</keyword>
<proteinExistence type="predicted"/>
<dbReference type="Proteomes" id="UP001149140">
    <property type="component" value="Unassembled WGS sequence"/>
</dbReference>
<feature type="transmembrane region" description="Helical" evidence="1">
    <location>
        <begin position="48"/>
        <end position="69"/>
    </location>
</feature>
<keyword evidence="1" id="KW-1133">Transmembrane helix</keyword>
<sequence length="193" mass="21458">MPANWPYVEIVRAGAQVLNGSDRSTREAHNVFALVMIAAANSSAGPPWWTVAPAGVLAVIALLTFIKVAREYTLDSKRKRTEHFWDVGTRLLDDPALAEIFGVLYTGGHLSSPPAVARRACLAQLETVALLTRSRLIRPAVAYYMLGKNARDIWGADAFWTDIPRDDWPLLKAFVDEANEYWSAPPDVRKLRL</sequence>
<evidence type="ECO:0000313" key="2">
    <source>
        <dbReference type="EMBL" id="MDA0159169.1"/>
    </source>
</evidence>
<dbReference type="EMBL" id="JAPDOD010000002">
    <property type="protein sequence ID" value="MDA0159169.1"/>
    <property type="molecule type" value="Genomic_DNA"/>
</dbReference>
<evidence type="ECO:0000313" key="3">
    <source>
        <dbReference type="Proteomes" id="UP001149140"/>
    </source>
</evidence>
<reference evidence="2" key="1">
    <citation type="submission" date="2022-10" db="EMBL/GenBank/DDBJ databases">
        <title>The WGS of Solirubrobacter ginsenosidimutans DSM 21036.</title>
        <authorList>
            <person name="Jiang Z."/>
        </authorList>
    </citation>
    <scope>NUCLEOTIDE SEQUENCE</scope>
    <source>
        <strain evidence="2">DSM 21036</strain>
    </source>
</reference>
<gene>
    <name evidence="2" type="ORF">OM076_02735</name>
</gene>
<keyword evidence="3" id="KW-1185">Reference proteome</keyword>
<accession>A0A9X3MMH1</accession>